<feature type="transmembrane region" description="Helical" evidence="1">
    <location>
        <begin position="49"/>
        <end position="68"/>
    </location>
</feature>
<evidence type="ECO:0000313" key="2">
    <source>
        <dbReference type="EMBL" id="GAF69973.1"/>
    </source>
</evidence>
<proteinExistence type="predicted"/>
<organism evidence="2">
    <name type="scientific">marine sediment metagenome</name>
    <dbReference type="NCBI Taxonomy" id="412755"/>
    <lineage>
        <taxon>unclassified sequences</taxon>
        <taxon>metagenomes</taxon>
        <taxon>ecological metagenomes</taxon>
    </lineage>
</organism>
<comment type="caution">
    <text evidence="2">The sequence shown here is derived from an EMBL/GenBank/DDBJ whole genome shotgun (WGS) entry which is preliminary data.</text>
</comment>
<keyword evidence="1" id="KW-0472">Membrane</keyword>
<feature type="transmembrane region" description="Helical" evidence="1">
    <location>
        <begin position="117"/>
        <end position="143"/>
    </location>
</feature>
<evidence type="ECO:0000256" key="1">
    <source>
        <dbReference type="SAM" id="Phobius"/>
    </source>
</evidence>
<feature type="transmembrane region" description="Helical" evidence="1">
    <location>
        <begin position="89"/>
        <end position="105"/>
    </location>
</feature>
<protein>
    <submittedName>
        <fullName evidence="2">Uncharacterized protein</fullName>
    </submittedName>
</protein>
<gene>
    <name evidence="2" type="ORF">S01H1_10222</name>
</gene>
<dbReference type="EMBL" id="BARS01005219">
    <property type="protein sequence ID" value="GAF69973.1"/>
    <property type="molecule type" value="Genomic_DNA"/>
</dbReference>
<keyword evidence="1" id="KW-1133">Transmembrane helix</keyword>
<dbReference type="AlphaFoldDB" id="X0RMH8"/>
<feature type="transmembrane region" description="Helical" evidence="1">
    <location>
        <begin position="164"/>
        <end position="189"/>
    </location>
</feature>
<reference evidence="2" key="1">
    <citation type="journal article" date="2014" name="Front. Microbiol.">
        <title>High frequency of phylogenetically diverse reductive dehalogenase-homologous genes in deep subseafloor sedimentary metagenomes.</title>
        <authorList>
            <person name="Kawai M."/>
            <person name="Futagami T."/>
            <person name="Toyoda A."/>
            <person name="Takaki Y."/>
            <person name="Nishi S."/>
            <person name="Hori S."/>
            <person name="Arai W."/>
            <person name="Tsubouchi T."/>
            <person name="Morono Y."/>
            <person name="Uchiyama I."/>
            <person name="Ito T."/>
            <person name="Fujiyama A."/>
            <person name="Inagaki F."/>
            <person name="Takami H."/>
        </authorList>
    </citation>
    <scope>NUCLEOTIDE SEQUENCE</scope>
    <source>
        <strain evidence="2">Expedition CK06-06</strain>
    </source>
</reference>
<feature type="transmembrane region" description="Helical" evidence="1">
    <location>
        <begin position="12"/>
        <end position="37"/>
    </location>
</feature>
<name>X0RMH8_9ZZZZ</name>
<accession>X0RMH8</accession>
<sequence length="191" mass="21612">MSKTIAMTRLSIYVGASIILVAEGYRLILVFLSLIILAPSLFAILQNTVHLGLLFGFVCLAIGFFQLYNSGSSLLNPEEYSFTFIRRNSFLAFIMSVILVILILLPPTTAVTQDVTIFFSGIVSLLWTVYYVLLVSWLIQFWYLENKIKHLQPFIQNVRLITHISLGVILAIFWLLETGSLILLNMAIFTL</sequence>
<feature type="non-terminal residue" evidence="2">
    <location>
        <position position="191"/>
    </location>
</feature>
<keyword evidence="1" id="KW-0812">Transmembrane</keyword>